<dbReference type="InterPro" id="IPR027417">
    <property type="entry name" value="P-loop_NTPase"/>
</dbReference>
<dbReference type="Gene3D" id="3.40.50.300">
    <property type="entry name" value="P-loop containing nucleotide triphosphate hydrolases"/>
    <property type="match status" value="1"/>
</dbReference>
<reference evidence="1" key="1">
    <citation type="journal article" date="2020" name="mSystems">
        <title>Genome- and Community-Level Interaction Insights into Carbon Utilization and Element Cycling Functions of Hydrothermarchaeota in Hydrothermal Sediment.</title>
        <authorList>
            <person name="Zhou Z."/>
            <person name="Liu Y."/>
            <person name="Xu W."/>
            <person name="Pan J."/>
            <person name="Luo Z.H."/>
            <person name="Li M."/>
        </authorList>
    </citation>
    <scope>NUCLEOTIDE SEQUENCE [LARGE SCALE GENOMIC DNA]</scope>
    <source>
        <strain evidence="1">SpSt-1</strain>
    </source>
</reference>
<proteinExistence type="predicted"/>
<protein>
    <submittedName>
        <fullName evidence="1">Uncharacterized protein</fullName>
    </submittedName>
</protein>
<accession>A0A7C5Z651</accession>
<comment type="caution">
    <text evidence="1">The sequence shown here is derived from an EMBL/GenBank/DDBJ whole genome shotgun (WGS) entry which is preliminary data.</text>
</comment>
<name>A0A7C5Z651_9CREN</name>
<evidence type="ECO:0000313" key="1">
    <source>
        <dbReference type="EMBL" id="HHR96796.1"/>
    </source>
</evidence>
<sequence length="63" mass="6905">MKPYIVRFVSLEAGKGKTYIASSVLAKLKLKGYITAAIKHAAHDIDIKGKIVINTLKLELILP</sequence>
<dbReference type="AlphaFoldDB" id="A0A7C5Z651"/>
<dbReference type="EMBL" id="DRUB01000168">
    <property type="protein sequence ID" value="HHR96796.1"/>
    <property type="molecule type" value="Genomic_DNA"/>
</dbReference>
<organism evidence="1">
    <name type="scientific">Ignisphaera aggregans</name>
    <dbReference type="NCBI Taxonomy" id="334771"/>
    <lineage>
        <taxon>Archaea</taxon>
        <taxon>Thermoproteota</taxon>
        <taxon>Thermoprotei</taxon>
        <taxon>Desulfurococcales</taxon>
        <taxon>Desulfurococcaceae</taxon>
        <taxon>Ignisphaera</taxon>
    </lineage>
</organism>
<gene>
    <name evidence="1" type="ORF">ENL47_08370</name>
</gene>